<reference evidence="3 4" key="1">
    <citation type="submission" date="2019-07" db="EMBL/GenBank/DDBJ databases">
        <title>Draft genome for Aliikangiella sp. M105.</title>
        <authorList>
            <person name="Wang G."/>
        </authorList>
    </citation>
    <scope>NUCLEOTIDE SEQUENCE [LARGE SCALE GENOMIC DNA]</scope>
    <source>
        <strain evidence="3 4">M105</strain>
    </source>
</reference>
<sequence length="295" mass="31681">MSDNLYQPPNSENPGTPPPPPSNSEFRRVQAANGVSWLTNALTLFKNNPGAWISCMLVMIVILFIMLLIPIVQLLGGIAVSIFTGGIMFGCQQVKYGKDFSMNHLFAGFEKNMNGLIIVGAIYLGGTFVCSAVAFGIASLLGFQPMEIDPNSITAGKFDAEAYLSSLLLPLLIMLGLMVPVIMAYWFAPALVMLRGVPPVDAMKKSFKACSANMIPFLIYGLVAFIALIIVSILTGLVSLIIPVGALSVLISIVTNLIIFSILMASIFTSFEDIFPDETPSFPHESDDDSSSLVA</sequence>
<feature type="transmembrane region" description="Helical" evidence="2">
    <location>
        <begin position="240"/>
        <end position="265"/>
    </location>
</feature>
<evidence type="ECO:0000256" key="2">
    <source>
        <dbReference type="SAM" id="Phobius"/>
    </source>
</evidence>
<feature type="transmembrane region" description="Helical" evidence="2">
    <location>
        <begin position="50"/>
        <end position="69"/>
    </location>
</feature>
<keyword evidence="2" id="KW-0472">Membrane</keyword>
<protein>
    <recommendedName>
        <fullName evidence="5">DUF975 family protein</fullName>
    </recommendedName>
</protein>
<dbReference type="RefSeq" id="WP_142894331.1">
    <property type="nucleotide sequence ID" value="NZ_ML660165.1"/>
</dbReference>
<feature type="transmembrane region" description="Helical" evidence="2">
    <location>
        <begin position="215"/>
        <end position="234"/>
    </location>
</feature>
<dbReference type="InterPro" id="IPR047798">
    <property type="entry name" value="BPSS1780-like"/>
</dbReference>
<feature type="region of interest" description="Disordered" evidence="1">
    <location>
        <begin position="1"/>
        <end position="23"/>
    </location>
</feature>
<evidence type="ECO:0000313" key="3">
    <source>
        <dbReference type="EMBL" id="TQV86886.1"/>
    </source>
</evidence>
<dbReference type="AlphaFoldDB" id="A0A545UBP4"/>
<feature type="transmembrane region" description="Helical" evidence="2">
    <location>
        <begin position="163"/>
        <end position="194"/>
    </location>
</feature>
<keyword evidence="2" id="KW-0812">Transmembrane</keyword>
<proteinExistence type="predicted"/>
<name>A0A545UBP4_9GAMM</name>
<dbReference type="NCBIfam" id="NF041043">
    <property type="entry name" value="BPSS1780_fam"/>
    <property type="match status" value="1"/>
</dbReference>
<accession>A0A545UBP4</accession>
<dbReference type="OrthoDB" id="5298483at2"/>
<keyword evidence="2" id="KW-1133">Transmembrane helix</keyword>
<dbReference type="EMBL" id="VIKS01000009">
    <property type="protein sequence ID" value="TQV86886.1"/>
    <property type="molecule type" value="Genomic_DNA"/>
</dbReference>
<comment type="caution">
    <text evidence="3">The sequence shown here is derived from an EMBL/GenBank/DDBJ whole genome shotgun (WGS) entry which is preliminary data.</text>
</comment>
<evidence type="ECO:0000313" key="4">
    <source>
        <dbReference type="Proteomes" id="UP000315439"/>
    </source>
</evidence>
<gene>
    <name evidence="3" type="ORF">FLL46_13800</name>
</gene>
<organism evidence="3 4">
    <name type="scientific">Aliikangiella coralliicola</name>
    <dbReference type="NCBI Taxonomy" id="2592383"/>
    <lineage>
        <taxon>Bacteria</taxon>
        <taxon>Pseudomonadati</taxon>
        <taxon>Pseudomonadota</taxon>
        <taxon>Gammaproteobacteria</taxon>
        <taxon>Oceanospirillales</taxon>
        <taxon>Pleioneaceae</taxon>
        <taxon>Aliikangiella</taxon>
    </lineage>
</organism>
<keyword evidence="4" id="KW-1185">Reference proteome</keyword>
<feature type="transmembrane region" description="Helical" evidence="2">
    <location>
        <begin position="115"/>
        <end position="143"/>
    </location>
</feature>
<feature type="transmembrane region" description="Helical" evidence="2">
    <location>
        <begin position="75"/>
        <end position="94"/>
    </location>
</feature>
<evidence type="ECO:0000256" key="1">
    <source>
        <dbReference type="SAM" id="MobiDB-lite"/>
    </source>
</evidence>
<evidence type="ECO:0008006" key="5">
    <source>
        <dbReference type="Google" id="ProtNLM"/>
    </source>
</evidence>
<dbReference type="Proteomes" id="UP000315439">
    <property type="component" value="Unassembled WGS sequence"/>
</dbReference>